<gene>
    <name evidence="11" type="ORF">SAMN04489759_10752</name>
</gene>
<evidence type="ECO:0000256" key="1">
    <source>
        <dbReference type="ARBA" id="ARBA00001926"/>
    </source>
</evidence>
<evidence type="ECO:0000256" key="8">
    <source>
        <dbReference type="PROSITE-ProRule" id="PRU00433"/>
    </source>
</evidence>
<dbReference type="InterPro" id="IPR008168">
    <property type="entry name" value="Cyt_C_IC"/>
</dbReference>
<dbReference type="EMBL" id="FNBP01000007">
    <property type="protein sequence ID" value="SDG38509.1"/>
    <property type="molecule type" value="Genomic_DNA"/>
</dbReference>
<dbReference type="PRINTS" id="PR00605">
    <property type="entry name" value="CYTCHROMECIC"/>
</dbReference>
<dbReference type="Pfam" id="PF13442">
    <property type="entry name" value="Cytochrome_CBB3"/>
    <property type="match status" value="1"/>
</dbReference>
<evidence type="ECO:0000259" key="10">
    <source>
        <dbReference type="PROSITE" id="PS51007"/>
    </source>
</evidence>
<dbReference type="InterPro" id="IPR036909">
    <property type="entry name" value="Cyt_c-like_dom_sf"/>
</dbReference>
<dbReference type="GO" id="GO:0009055">
    <property type="term" value="F:electron transfer activity"/>
    <property type="evidence" value="ECO:0007669"/>
    <property type="project" value="InterPro"/>
</dbReference>
<keyword evidence="5 8" id="KW-0479">Metal-binding</keyword>
<keyword evidence="4" id="KW-0679">Respiratory chain</keyword>
<keyword evidence="3 8" id="KW-0349">Heme</keyword>
<keyword evidence="7 8" id="KW-0408">Iron</keyword>
<dbReference type="STRING" id="218672.SAMN04489759_10752"/>
<accession>A0A1G7TUU2</accession>
<evidence type="ECO:0000256" key="4">
    <source>
        <dbReference type="ARBA" id="ARBA00022660"/>
    </source>
</evidence>
<comment type="cofactor">
    <cofactor evidence="1">
        <name>heme c</name>
        <dbReference type="ChEBI" id="CHEBI:61717"/>
    </cofactor>
</comment>
<evidence type="ECO:0000313" key="11">
    <source>
        <dbReference type="EMBL" id="SDG38509.1"/>
    </source>
</evidence>
<dbReference type="OrthoDB" id="5523448at2"/>
<evidence type="ECO:0000256" key="3">
    <source>
        <dbReference type="ARBA" id="ARBA00022617"/>
    </source>
</evidence>
<dbReference type="SUPFAM" id="SSF46626">
    <property type="entry name" value="Cytochrome c"/>
    <property type="match status" value="1"/>
</dbReference>
<dbReference type="InterPro" id="IPR051459">
    <property type="entry name" value="Cytochrome_c-type_DH"/>
</dbReference>
<dbReference type="Proteomes" id="UP000199399">
    <property type="component" value="Unassembled WGS sequence"/>
</dbReference>
<evidence type="ECO:0000256" key="6">
    <source>
        <dbReference type="ARBA" id="ARBA00022982"/>
    </source>
</evidence>
<dbReference type="GO" id="GO:0020037">
    <property type="term" value="F:heme binding"/>
    <property type="evidence" value="ECO:0007669"/>
    <property type="project" value="InterPro"/>
</dbReference>
<proteinExistence type="predicted"/>
<dbReference type="RefSeq" id="WP_093742881.1">
    <property type="nucleotide sequence ID" value="NZ_FNBP01000007.1"/>
</dbReference>
<dbReference type="Gene3D" id="1.10.760.10">
    <property type="entry name" value="Cytochrome c-like domain"/>
    <property type="match status" value="1"/>
</dbReference>
<evidence type="ECO:0000256" key="9">
    <source>
        <dbReference type="SAM" id="SignalP"/>
    </source>
</evidence>
<feature type="chain" id="PRO_5011764131" evidence="9">
    <location>
        <begin position="19"/>
        <end position="144"/>
    </location>
</feature>
<reference evidence="12" key="1">
    <citation type="submission" date="2016-10" db="EMBL/GenBank/DDBJ databases">
        <authorList>
            <person name="Varghese N."/>
            <person name="Submissions S."/>
        </authorList>
    </citation>
    <scope>NUCLEOTIDE SEQUENCE [LARGE SCALE GENOMIC DNA]</scope>
    <source>
        <strain evidence="12">DSM 16477</strain>
    </source>
</reference>
<evidence type="ECO:0000313" key="12">
    <source>
        <dbReference type="Proteomes" id="UP000199399"/>
    </source>
</evidence>
<evidence type="ECO:0000256" key="7">
    <source>
        <dbReference type="ARBA" id="ARBA00023004"/>
    </source>
</evidence>
<protein>
    <submittedName>
        <fullName evidence="11">Cytochrome c, mono-and diheme variants</fullName>
    </submittedName>
</protein>
<evidence type="ECO:0000256" key="2">
    <source>
        <dbReference type="ARBA" id="ARBA00022448"/>
    </source>
</evidence>
<feature type="signal peptide" evidence="9">
    <location>
        <begin position="1"/>
        <end position="18"/>
    </location>
</feature>
<dbReference type="PANTHER" id="PTHR35008:SF4">
    <property type="entry name" value="BLL4482 PROTEIN"/>
    <property type="match status" value="1"/>
</dbReference>
<sequence>MRYLIVPLLLGLAAPGFAQEEESPVDVGRRDLGSTLEKFTDSDGAELYRRACSGCHGPEGEGAFGAGKYPALAANPRLGHPRYPVNLILEGNGAMPSFADWLDDEQVAAVVTYIQTNMGNDYAGEVTAEDVSRMREEFADLDEG</sequence>
<dbReference type="PROSITE" id="PS51007">
    <property type="entry name" value="CYTC"/>
    <property type="match status" value="1"/>
</dbReference>
<organism evidence="11 12">
    <name type="scientific">Sulfitobacter delicatus</name>
    <dbReference type="NCBI Taxonomy" id="218672"/>
    <lineage>
        <taxon>Bacteria</taxon>
        <taxon>Pseudomonadati</taxon>
        <taxon>Pseudomonadota</taxon>
        <taxon>Alphaproteobacteria</taxon>
        <taxon>Rhodobacterales</taxon>
        <taxon>Roseobacteraceae</taxon>
        <taxon>Sulfitobacter</taxon>
    </lineage>
</organism>
<keyword evidence="12" id="KW-1185">Reference proteome</keyword>
<keyword evidence="6" id="KW-0249">Electron transport</keyword>
<dbReference type="PANTHER" id="PTHR35008">
    <property type="entry name" value="BLL4482 PROTEIN-RELATED"/>
    <property type="match status" value="1"/>
</dbReference>
<dbReference type="AlphaFoldDB" id="A0A1G7TUU2"/>
<evidence type="ECO:0000256" key="5">
    <source>
        <dbReference type="ARBA" id="ARBA00022723"/>
    </source>
</evidence>
<keyword evidence="2" id="KW-0813">Transport</keyword>
<dbReference type="InterPro" id="IPR009056">
    <property type="entry name" value="Cyt_c-like_dom"/>
</dbReference>
<keyword evidence="9" id="KW-0732">Signal</keyword>
<name>A0A1G7TUU2_9RHOB</name>
<feature type="domain" description="Cytochrome c" evidence="10">
    <location>
        <begin position="39"/>
        <end position="118"/>
    </location>
</feature>
<dbReference type="GO" id="GO:0005506">
    <property type="term" value="F:iron ion binding"/>
    <property type="evidence" value="ECO:0007669"/>
    <property type="project" value="InterPro"/>
</dbReference>